<evidence type="ECO:0000313" key="2">
    <source>
        <dbReference type="EMBL" id="KAK9714685.1"/>
    </source>
</evidence>
<reference evidence="2" key="1">
    <citation type="submission" date="2024-03" db="EMBL/GenBank/DDBJ databases">
        <title>WGS assembly of Saponaria officinalis var. Norfolk2.</title>
        <authorList>
            <person name="Jenkins J."/>
            <person name="Shu S."/>
            <person name="Grimwood J."/>
            <person name="Barry K."/>
            <person name="Goodstein D."/>
            <person name="Schmutz J."/>
            <person name="Leebens-Mack J."/>
            <person name="Osbourn A."/>
        </authorList>
    </citation>
    <scope>NUCLEOTIDE SEQUENCE [LARGE SCALE GENOMIC DNA]</scope>
    <source>
        <strain evidence="2">JIC</strain>
    </source>
</reference>
<sequence length="132" mass="15638">MVPKYPKKKLYSLQSIGFVWITKIERKEGKRERGKSKGRKGGDNEHFPSKSYLSWKEKKKKEKSWRREMEGSIFPPLQIPLPSYVKQTTKIRPLTLPSLSFCLFKHTHSVLPIWFLHGLQCNTFVVFFCIYM</sequence>
<dbReference type="EMBL" id="JBDFQZ010000006">
    <property type="protein sequence ID" value="KAK9714685.1"/>
    <property type="molecule type" value="Genomic_DNA"/>
</dbReference>
<dbReference type="Proteomes" id="UP001443914">
    <property type="component" value="Unassembled WGS sequence"/>
</dbReference>
<proteinExistence type="predicted"/>
<evidence type="ECO:0000256" key="1">
    <source>
        <dbReference type="SAM" id="MobiDB-lite"/>
    </source>
</evidence>
<name>A0AAW1K9A4_SAPOF</name>
<evidence type="ECO:0000313" key="3">
    <source>
        <dbReference type="Proteomes" id="UP001443914"/>
    </source>
</evidence>
<accession>A0AAW1K9A4</accession>
<gene>
    <name evidence="2" type="ORF">RND81_06G112100</name>
</gene>
<organism evidence="2 3">
    <name type="scientific">Saponaria officinalis</name>
    <name type="common">Common soapwort</name>
    <name type="synonym">Lychnis saponaria</name>
    <dbReference type="NCBI Taxonomy" id="3572"/>
    <lineage>
        <taxon>Eukaryota</taxon>
        <taxon>Viridiplantae</taxon>
        <taxon>Streptophyta</taxon>
        <taxon>Embryophyta</taxon>
        <taxon>Tracheophyta</taxon>
        <taxon>Spermatophyta</taxon>
        <taxon>Magnoliopsida</taxon>
        <taxon>eudicotyledons</taxon>
        <taxon>Gunneridae</taxon>
        <taxon>Pentapetalae</taxon>
        <taxon>Caryophyllales</taxon>
        <taxon>Caryophyllaceae</taxon>
        <taxon>Caryophylleae</taxon>
        <taxon>Saponaria</taxon>
    </lineage>
</organism>
<comment type="caution">
    <text evidence="2">The sequence shown here is derived from an EMBL/GenBank/DDBJ whole genome shotgun (WGS) entry which is preliminary data.</text>
</comment>
<dbReference type="AlphaFoldDB" id="A0AAW1K9A4"/>
<protein>
    <submittedName>
        <fullName evidence="2">Uncharacterized protein</fullName>
    </submittedName>
</protein>
<keyword evidence="3" id="KW-1185">Reference proteome</keyword>
<feature type="region of interest" description="Disordered" evidence="1">
    <location>
        <begin position="27"/>
        <end position="49"/>
    </location>
</feature>